<keyword evidence="10" id="KW-1185">Reference proteome</keyword>
<dbReference type="GO" id="GO:0006508">
    <property type="term" value="P:proteolysis"/>
    <property type="evidence" value="ECO:0007669"/>
    <property type="project" value="UniProtKB-KW"/>
</dbReference>
<dbReference type="AlphaFoldDB" id="A0A9P1HA61"/>
<reference evidence="9" key="1">
    <citation type="submission" date="2022-11" db="EMBL/GenBank/DDBJ databases">
        <authorList>
            <person name="Scott C."/>
            <person name="Bruce N."/>
        </authorList>
    </citation>
    <scope>NUCLEOTIDE SEQUENCE</scope>
</reference>
<dbReference type="OrthoDB" id="167576at2759"/>
<gene>
    <name evidence="9" type="ORF">PPNO1_LOCUS9032</name>
</gene>
<name>A0A9P1HA61_9PEZI</name>
<accession>A0A9P1HA61</accession>
<evidence type="ECO:0000259" key="8">
    <source>
        <dbReference type="PROSITE" id="PS50203"/>
    </source>
</evidence>
<evidence type="ECO:0000256" key="1">
    <source>
        <dbReference type="ARBA" id="ARBA00010193"/>
    </source>
</evidence>
<dbReference type="PANTHER" id="PTHR46143">
    <property type="entry name" value="CALPAIN-7"/>
    <property type="match status" value="1"/>
</dbReference>
<feature type="active site" evidence="6">
    <location>
        <position position="178"/>
    </location>
</feature>
<dbReference type="PANTHER" id="PTHR46143:SF1">
    <property type="entry name" value="CALPAIN-7"/>
    <property type="match status" value="1"/>
</dbReference>
<sequence>MERQAAEEESLIGTSSPQDALEHAIKAAELYMRASREAQGTTDRSRIRGKIEEMITLAEYLKSPSTKELIQPKQDRQLTPREMVALLQSSKLNGNNFPPWRTSHADPGAFSPKAGQELYTDPTPFPLSKLQLDNFEGWKRPNDLPTALQSLSLSSNSPARWLEVLPTSDLVQDVTADCSVLLRGLMFPFDPDRKQLLNSENGKYIFRMNFNGCFRKIEIDDRLPAAKTDRALYVTDRQNPTVIWPALMEKAYLKIRGGYDFPGSNSCTDLWVLTGWVPQQIFLQRDALDLDQEWDTIVQAFKTGNVLVTLGTGRISASEEAATGLVGEHDYGILDVDSDPDRRRLLIKNPWRTGERWNELGSTTISSPPAEDGGGGGSPPAGLHDQTGTFWMSLADVSQHFESMYLNWNPALFRNRQDFHFDWDLKPRKNMSSTVVDNPQYSVTPSADGSVWVLLARHFTDEEVGLIKRRSQSVDEDARVEVGFMSIYVFEDHGKRVQKLTRDLHHGPFVDSPQTLLKFRVESGKRYTVVPVQEKLPMARCRFTLSFFSNQSLGIAPAQDAMRYSTDMSSSWTRRTAGGNSGSVNYGTNPQFSITLTRQSSLSLLLCTDSPNVPVHIDLVWAGGDRVGPSLAIKDVLADSDAYVRGCAVLDVPSVDPGTYTAVCSTFEAGQLADFAFRGSGRLRTQLTPFVFAEGESCLRAPLSIARLTRMCASVRRATIPSAHAHAHDLGPRRSSTPLKIAVVTGRGPREHVLGVSGVGKGGGHSSRETFQVDLLGDAPISAGTWEDAS</sequence>
<dbReference type="Gene3D" id="3.90.70.10">
    <property type="entry name" value="Cysteine proteinases"/>
    <property type="match status" value="1"/>
</dbReference>
<evidence type="ECO:0000256" key="6">
    <source>
        <dbReference type="PROSITE-ProRule" id="PRU00239"/>
    </source>
</evidence>
<protein>
    <recommendedName>
        <fullName evidence="8">Calpain catalytic domain-containing protein</fullName>
    </recommendedName>
</protein>
<dbReference type="SMART" id="SM00230">
    <property type="entry name" value="CysPc"/>
    <property type="match status" value="1"/>
</dbReference>
<dbReference type="SUPFAM" id="SSF49758">
    <property type="entry name" value="Calpain large subunit, middle domain (domain III)"/>
    <property type="match status" value="2"/>
</dbReference>
<dbReference type="InterPro" id="IPR051297">
    <property type="entry name" value="PalB/RIM13"/>
</dbReference>
<keyword evidence="3 6" id="KW-0378">Hydrolase</keyword>
<proteinExistence type="inferred from homology"/>
<evidence type="ECO:0000256" key="4">
    <source>
        <dbReference type="ARBA" id="ARBA00022807"/>
    </source>
</evidence>
<dbReference type="InterPro" id="IPR001300">
    <property type="entry name" value="Peptidase_C2_calpain_cat"/>
</dbReference>
<dbReference type="InterPro" id="IPR036213">
    <property type="entry name" value="Calpain_III_sf"/>
</dbReference>
<dbReference type="EMBL" id="CALLCH030000020">
    <property type="protein sequence ID" value="CAI4219472.1"/>
    <property type="molecule type" value="Genomic_DNA"/>
</dbReference>
<dbReference type="SUPFAM" id="SSF54001">
    <property type="entry name" value="Cysteine proteinases"/>
    <property type="match status" value="1"/>
</dbReference>
<evidence type="ECO:0000313" key="9">
    <source>
        <dbReference type="EMBL" id="CAI4219472.1"/>
    </source>
</evidence>
<dbReference type="SMART" id="SM00720">
    <property type="entry name" value="calpain_III"/>
    <property type="match status" value="1"/>
</dbReference>
<feature type="domain" description="Calpain catalytic" evidence="8">
    <location>
        <begin position="112"/>
        <end position="410"/>
    </location>
</feature>
<dbReference type="Pfam" id="PF25435">
    <property type="entry name" value="PalB_C"/>
    <property type="match status" value="1"/>
</dbReference>
<feature type="active site" evidence="5 6">
    <location>
        <position position="329"/>
    </location>
</feature>
<evidence type="ECO:0000256" key="5">
    <source>
        <dbReference type="PIRSR" id="PIRSR622684-1"/>
    </source>
</evidence>
<feature type="active site" evidence="5 6">
    <location>
        <position position="349"/>
    </location>
</feature>
<comment type="similarity">
    <text evidence="1">Belongs to the peptidase C2 family. PalB/RIM13 subfamily.</text>
</comment>
<evidence type="ECO:0000256" key="7">
    <source>
        <dbReference type="SAM" id="MobiDB-lite"/>
    </source>
</evidence>
<feature type="region of interest" description="Disordered" evidence="7">
    <location>
        <begin position="358"/>
        <end position="385"/>
    </location>
</feature>
<evidence type="ECO:0000313" key="10">
    <source>
        <dbReference type="Proteomes" id="UP000838763"/>
    </source>
</evidence>
<dbReference type="Proteomes" id="UP000838763">
    <property type="component" value="Unassembled WGS sequence"/>
</dbReference>
<dbReference type="GO" id="GO:0004198">
    <property type="term" value="F:calcium-dependent cysteine-type endopeptidase activity"/>
    <property type="evidence" value="ECO:0007669"/>
    <property type="project" value="InterPro"/>
</dbReference>
<dbReference type="InterPro" id="IPR022683">
    <property type="entry name" value="Calpain_III"/>
</dbReference>
<dbReference type="PROSITE" id="PS50203">
    <property type="entry name" value="CALPAIN_CAT"/>
    <property type="match status" value="1"/>
</dbReference>
<dbReference type="InterPro" id="IPR022684">
    <property type="entry name" value="Calpain_cysteine_protease"/>
</dbReference>
<evidence type="ECO:0000256" key="3">
    <source>
        <dbReference type="ARBA" id="ARBA00022801"/>
    </source>
</evidence>
<keyword evidence="4 6" id="KW-0788">Thiol protease</keyword>
<organism evidence="9 10">
    <name type="scientific">Parascedosporium putredinis</name>
    <dbReference type="NCBI Taxonomy" id="1442378"/>
    <lineage>
        <taxon>Eukaryota</taxon>
        <taxon>Fungi</taxon>
        <taxon>Dikarya</taxon>
        <taxon>Ascomycota</taxon>
        <taxon>Pezizomycotina</taxon>
        <taxon>Sordariomycetes</taxon>
        <taxon>Hypocreomycetidae</taxon>
        <taxon>Microascales</taxon>
        <taxon>Microascaceae</taxon>
        <taxon>Parascedosporium</taxon>
    </lineage>
</organism>
<keyword evidence="2 6" id="KW-0645">Protease</keyword>
<comment type="caution">
    <text evidence="9">The sequence shown here is derived from an EMBL/GenBank/DDBJ whole genome shotgun (WGS) entry which is preliminary data.</text>
</comment>
<dbReference type="Gene3D" id="2.60.120.380">
    <property type="match status" value="2"/>
</dbReference>
<dbReference type="InterPro" id="IPR038765">
    <property type="entry name" value="Papain-like_cys_pep_sf"/>
</dbReference>
<dbReference type="PRINTS" id="PR00704">
    <property type="entry name" value="CALPAIN"/>
</dbReference>
<dbReference type="Pfam" id="PF00648">
    <property type="entry name" value="Peptidase_C2"/>
    <property type="match status" value="1"/>
</dbReference>
<evidence type="ECO:0000256" key="2">
    <source>
        <dbReference type="ARBA" id="ARBA00022670"/>
    </source>
</evidence>